<accession>A0AAW3ZMY4</accession>
<dbReference type="AlphaFoldDB" id="A0AAW3ZMY4"/>
<keyword evidence="1" id="KW-0472">Membrane</keyword>
<evidence type="ECO:0000313" key="3">
    <source>
        <dbReference type="Proteomes" id="UP000613768"/>
    </source>
</evidence>
<name>A0AAW3ZMY4_9GAMM</name>
<reference evidence="2 3" key="1">
    <citation type="submission" date="2020-09" db="EMBL/GenBank/DDBJ databases">
        <title>Pseudoxanthomonas sp. CAU 1598 isolated from sand of Yaerae Beach.</title>
        <authorList>
            <person name="Kim W."/>
        </authorList>
    </citation>
    <scope>NUCLEOTIDE SEQUENCE [LARGE SCALE GENOMIC DNA]</scope>
    <source>
        <strain evidence="2 3">CAU 1598</strain>
    </source>
</reference>
<dbReference type="Pfam" id="PF11188">
    <property type="entry name" value="DUF2975"/>
    <property type="match status" value="1"/>
</dbReference>
<keyword evidence="3" id="KW-1185">Reference proteome</keyword>
<organism evidence="2 3">
    <name type="scientific">Pseudomarimonas arenosa</name>
    <dbReference type="NCBI Taxonomy" id="2774145"/>
    <lineage>
        <taxon>Bacteria</taxon>
        <taxon>Pseudomonadati</taxon>
        <taxon>Pseudomonadota</taxon>
        <taxon>Gammaproteobacteria</taxon>
        <taxon>Lysobacterales</taxon>
        <taxon>Lysobacteraceae</taxon>
        <taxon>Pseudomarimonas</taxon>
    </lineage>
</organism>
<keyword evidence="1" id="KW-0812">Transmembrane</keyword>
<keyword evidence="1" id="KW-1133">Transmembrane helix</keyword>
<gene>
    <name evidence="2" type="ORF">IFO71_14225</name>
</gene>
<dbReference type="Proteomes" id="UP000613768">
    <property type="component" value="Unassembled WGS sequence"/>
</dbReference>
<feature type="transmembrane region" description="Helical" evidence="1">
    <location>
        <begin position="16"/>
        <end position="38"/>
    </location>
</feature>
<sequence length="161" mass="17635">MTTIDHFRLHCRLLRFATWLVLLGLALLFALGLAGAPWLGPPPASDQHRWLLMLVAALPAMAYLWGLWAVQRALADLAEGRMFHLTVSRAMRRMGTGVLIGALLNVLVVINLARWISGARGSYLYFDLSGIVLGVVGAALILLARLVDQARVVQAELDEIV</sequence>
<protein>
    <submittedName>
        <fullName evidence="2">DUF2975 domain-containing protein</fullName>
    </submittedName>
</protein>
<dbReference type="EMBL" id="JACYTR010000034">
    <property type="protein sequence ID" value="MBD8526894.1"/>
    <property type="molecule type" value="Genomic_DNA"/>
</dbReference>
<feature type="transmembrane region" description="Helical" evidence="1">
    <location>
        <begin position="50"/>
        <end position="75"/>
    </location>
</feature>
<proteinExistence type="predicted"/>
<comment type="caution">
    <text evidence="2">The sequence shown here is derived from an EMBL/GenBank/DDBJ whole genome shotgun (WGS) entry which is preliminary data.</text>
</comment>
<feature type="transmembrane region" description="Helical" evidence="1">
    <location>
        <begin position="96"/>
        <end position="117"/>
    </location>
</feature>
<dbReference type="InterPro" id="IPR021354">
    <property type="entry name" value="DUF2975"/>
</dbReference>
<dbReference type="RefSeq" id="WP_192030316.1">
    <property type="nucleotide sequence ID" value="NZ_JACYTR010000034.1"/>
</dbReference>
<feature type="transmembrane region" description="Helical" evidence="1">
    <location>
        <begin position="123"/>
        <end position="144"/>
    </location>
</feature>
<evidence type="ECO:0000256" key="1">
    <source>
        <dbReference type="SAM" id="Phobius"/>
    </source>
</evidence>
<evidence type="ECO:0000313" key="2">
    <source>
        <dbReference type="EMBL" id="MBD8526894.1"/>
    </source>
</evidence>